<dbReference type="CDD" id="cd02440">
    <property type="entry name" value="AdoMet_MTases"/>
    <property type="match status" value="1"/>
</dbReference>
<feature type="domain" description="Methyltransferase" evidence="2">
    <location>
        <begin position="45"/>
        <end position="140"/>
    </location>
</feature>
<sequence length="253" mass="29055">MSDTDDAAAAEYYDVWAEFYDAEHRELQDDIDFYVDLATDADGPVLEVGCGTGRVYLELLRAGVDADGIDLSAGMLDRLREKARDEQLDPSVRRADITDFDADREYALVVVPFRAFLHLTSLDKQRAALGRIREALAPDGRLAFNVFAPDFDVICEYGEEQEATFEHDGEEYRMVSETTFVDEIECITRERRRLFDEDDELVAERSFDLHVAFERELELLLEVTGFSEWTVYGGFDRDPLESTDQEMVWVVER</sequence>
<gene>
    <name evidence="3" type="ORF">SAMN04487948_12167</name>
</gene>
<name>A0A1H8VZS3_9EURY</name>
<dbReference type="AlphaFoldDB" id="A0A1H8VZS3"/>
<proteinExistence type="predicted"/>
<dbReference type="Gene3D" id="3.40.50.150">
    <property type="entry name" value="Vaccinia Virus protein VP39"/>
    <property type="match status" value="1"/>
</dbReference>
<evidence type="ECO:0000259" key="2">
    <source>
        <dbReference type="Pfam" id="PF13649"/>
    </source>
</evidence>
<dbReference type="InterPro" id="IPR041698">
    <property type="entry name" value="Methyltransf_25"/>
</dbReference>
<accession>A0A1H8VZS3</accession>
<dbReference type="OrthoDB" id="147504at2157"/>
<keyword evidence="4" id="KW-1185">Reference proteome</keyword>
<evidence type="ECO:0000313" key="4">
    <source>
        <dbReference type="Proteomes" id="UP000199126"/>
    </source>
</evidence>
<protein>
    <submittedName>
        <fullName evidence="3">Methyltransferase domain-containing protein</fullName>
    </submittedName>
</protein>
<organism evidence="3 4">
    <name type="scientific">Halogranum amylolyticum</name>
    <dbReference type="NCBI Taxonomy" id="660520"/>
    <lineage>
        <taxon>Archaea</taxon>
        <taxon>Methanobacteriati</taxon>
        <taxon>Methanobacteriota</taxon>
        <taxon>Stenosarchaea group</taxon>
        <taxon>Halobacteria</taxon>
        <taxon>Halobacteriales</taxon>
        <taxon>Haloferacaceae</taxon>
    </lineage>
</organism>
<dbReference type="SUPFAM" id="SSF53335">
    <property type="entry name" value="S-adenosyl-L-methionine-dependent methyltransferases"/>
    <property type="match status" value="1"/>
</dbReference>
<dbReference type="InterPro" id="IPR029063">
    <property type="entry name" value="SAM-dependent_MTases_sf"/>
</dbReference>
<dbReference type="PANTHER" id="PTHR43861">
    <property type="entry name" value="TRANS-ACONITATE 2-METHYLTRANSFERASE-RELATED"/>
    <property type="match status" value="1"/>
</dbReference>
<keyword evidence="1 3" id="KW-0808">Transferase</keyword>
<dbReference type="RefSeq" id="WP_089827450.1">
    <property type="nucleotide sequence ID" value="NZ_FODV01000021.1"/>
</dbReference>
<dbReference type="GO" id="GO:0032259">
    <property type="term" value="P:methylation"/>
    <property type="evidence" value="ECO:0007669"/>
    <property type="project" value="UniProtKB-KW"/>
</dbReference>
<reference evidence="4" key="1">
    <citation type="submission" date="2016-10" db="EMBL/GenBank/DDBJ databases">
        <authorList>
            <person name="Varghese N."/>
            <person name="Submissions S."/>
        </authorList>
    </citation>
    <scope>NUCLEOTIDE SEQUENCE [LARGE SCALE GENOMIC DNA]</scope>
    <source>
        <strain evidence="4">CGMCC 1.10121</strain>
    </source>
</reference>
<dbReference type="Pfam" id="PF13649">
    <property type="entry name" value="Methyltransf_25"/>
    <property type="match status" value="1"/>
</dbReference>
<keyword evidence="3" id="KW-0489">Methyltransferase</keyword>
<dbReference type="EMBL" id="FODV01000021">
    <property type="protein sequence ID" value="SEP20876.1"/>
    <property type="molecule type" value="Genomic_DNA"/>
</dbReference>
<evidence type="ECO:0000313" key="3">
    <source>
        <dbReference type="EMBL" id="SEP20876.1"/>
    </source>
</evidence>
<dbReference type="GO" id="GO:0008168">
    <property type="term" value="F:methyltransferase activity"/>
    <property type="evidence" value="ECO:0007669"/>
    <property type="project" value="UniProtKB-KW"/>
</dbReference>
<dbReference type="Proteomes" id="UP000199126">
    <property type="component" value="Unassembled WGS sequence"/>
</dbReference>
<evidence type="ECO:0000256" key="1">
    <source>
        <dbReference type="ARBA" id="ARBA00022679"/>
    </source>
</evidence>